<proteinExistence type="predicted"/>
<dbReference type="EMBL" id="CAXITT010000618">
    <property type="protein sequence ID" value="CAL1544386.1"/>
    <property type="molecule type" value="Genomic_DNA"/>
</dbReference>
<dbReference type="AlphaFoldDB" id="A0AAV2IFP8"/>
<dbReference type="Proteomes" id="UP001497497">
    <property type="component" value="Unassembled WGS sequence"/>
</dbReference>
<feature type="signal peptide" evidence="1">
    <location>
        <begin position="1"/>
        <end position="28"/>
    </location>
</feature>
<name>A0AAV2IFP8_LYMST</name>
<feature type="chain" id="PRO_5044021999" evidence="1">
    <location>
        <begin position="29"/>
        <end position="119"/>
    </location>
</feature>
<protein>
    <submittedName>
        <fullName evidence="2">Uncharacterized protein</fullName>
    </submittedName>
</protein>
<keyword evidence="3" id="KW-1185">Reference proteome</keyword>
<keyword evidence="1" id="KW-0732">Signal</keyword>
<evidence type="ECO:0000256" key="1">
    <source>
        <dbReference type="SAM" id="SignalP"/>
    </source>
</evidence>
<sequence length="119" mass="13096">MNVHIATKMLANLLGLFLAAFFISTTTCAPSGPTLNDLVSFHCPSDRPFKCLPYGACCRGSEFCYSGMCESCFPRGVEDGALLDWCREKGQFDVALMRNDGCRLACQDVFNTTQLIYGE</sequence>
<gene>
    <name evidence="2" type="ORF">GSLYS_00017899001</name>
</gene>
<organism evidence="2 3">
    <name type="scientific">Lymnaea stagnalis</name>
    <name type="common">Great pond snail</name>
    <name type="synonym">Helix stagnalis</name>
    <dbReference type="NCBI Taxonomy" id="6523"/>
    <lineage>
        <taxon>Eukaryota</taxon>
        <taxon>Metazoa</taxon>
        <taxon>Spiralia</taxon>
        <taxon>Lophotrochozoa</taxon>
        <taxon>Mollusca</taxon>
        <taxon>Gastropoda</taxon>
        <taxon>Heterobranchia</taxon>
        <taxon>Euthyneura</taxon>
        <taxon>Panpulmonata</taxon>
        <taxon>Hygrophila</taxon>
        <taxon>Lymnaeoidea</taxon>
        <taxon>Lymnaeidae</taxon>
        <taxon>Lymnaea</taxon>
    </lineage>
</organism>
<evidence type="ECO:0000313" key="2">
    <source>
        <dbReference type="EMBL" id="CAL1544386.1"/>
    </source>
</evidence>
<accession>A0AAV2IFP8</accession>
<evidence type="ECO:0000313" key="3">
    <source>
        <dbReference type="Proteomes" id="UP001497497"/>
    </source>
</evidence>
<reference evidence="2 3" key="1">
    <citation type="submission" date="2024-04" db="EMBL/GenBank/DDBJ databases">
        <authorList>
            <consortium name="Genoscope - CEA"/>
            <person name="William W."/>
        </authorList>
    </citation>
    <scope>NUCLEOTIDE SEQUENCE [LARGE SCALE GENOMIC DNA]</scope>
</reference>
<comment type="caution">
    <text evidence="2">The sequence shown here is derived from an EMBL/GenBank/DDBJ whole genome shotgun (WGS) entry which is preliminary data.</text>
</comment>